<reference evidence="5 6" key="1">
    <citation type="journal article" date="2021" name="Comput. Struct. Biotechnol. J.">
        <title>De novo genome assembly of the potent medicinal plant Rehmannia glutinosa using nanopore technology.</title>
        <authorList>
            <person name="Ma L."/>
            <person name="Dong C."/>
            <person name="Song C."/>
            <person name="Wang X."/>
            <person name="Zheng X."/>
            <person name="Niu Y."/>
            <person name="Chen S."/>
            <person name="Feng W."/>
        </authorList>
    </citation>
    <scope>NUCLEOTIDE SEQUENCE [LARGE SCALE GENOMIC DNA]</scope>
    <source>
        <strain evidence="5">DH-2019</strain>
    </source>
</reference>
<name>A0ABR0WVL5_REHGL</name>
<gene>
    <name evidence="5" type="ORF">DH2020_013976</name>
</gene>
<feature type="repeat" description="PPR" evidence="3">
    <location>
        <begin position="461"/>
        <end position="495"/>
    </location>
</feature>
<feature type="repeat" description="PPR" evidence="3">
    <location>
        <begin position="324"/>
        <end position="358"/>
    </location>
</feature>
<dbReference type="Gene3D" id="1.25.40.10">
    <property type="entry name" value="Tetratricopeptide repeat domain"/>
    <property type="match status" value="2"/>
</dbReference>
<sequence>MWALRRASIQLKNRGLSSGTTRIFCVKSEIERCYLENYNSGIVESQRGLLDGIVYSARSYNTSSSSSNSYMEVCTFSSDAGAKSREQDDDLEDAFSELESPHDVVPKAASGDEIDDDSTSESDLSEGETAVDIQNELETIDTETDAGEKISPKRMPTSAMTKAILDAPNLPVSKVLDKWVEAGNEVTRTEVSITILNLRKRRMFFKALQLSEWLESTERLEFSESNYASRVDLIAKVRGISKAEEYIRKLPESFRGEIVYRTLLANSVAATNVKKSEDLFNKMKKLFPVTSFSCNQLLLLYKRTDKTKIADVLLMMEKENVKPSQFTYQILIGVQGQSNNISGMEQIVETMKSEGMEPNTKIHVTLARSYAAAGLKDKSEAILKEMEGGDIVKNRWACRFLLPVYASLEKVDEVERIWKACESNPRLEECLAAIEAFGQLKRIEDAESAFDKMVKKSKKPSSKHFAALIKIYANNKMLAKGKDLVKQMSESGCRIGPLTWDALVKLYTGAGEVEKADSILEKALKQKTENRFLRDIHNAEKIFLKMRQAGYASRIRPYRSLLYAYINAKAPAYGFTDRMKGDNVIPNKALAGLLARADAFKKSPVAELLE</sequence>
<dbReference type="Proteomes" id="UP001318860">
    <property type="component" value="Unassembled WGS sequence"/>
</dbReference>
<keyword evidence="2" id="KW-0677">Repeat</keyword>
<dbReference type="InterPro" id="IPR011990">
    <property type="entry name" value="TPR-like_helical_dom_sf"/>
</dbReference>
<dbReference type="PANTHER" id="PTHR45717:SF15">
    <property type="entry name" value="AGL218WP"/>
    <property type="match status" value="1"/>
</dbReference>
<dbReference type="Pfam" id="PF01535">
    <property type="entry name" value="PPR"/>
    <property type="match status" value="2"/>
</dbReference>
<evidence type="ECO:0000256" key="4">
    <source>
        <dbReference type="SAM" id="MobiDB-lite"/>
    </source>
</evidence>
<dbReference type="InterPro" id="IPR002885">
    <property type="entry name" value="PPR_rpt"/>
</dbReference>
<evidence type="ECO:0000313" key="6">
    <source>
        <dbReference type="Proteomes" id="UP001318860"/>
    </source>
</evidence>
<dbReference type="PANTHER" id="PTHR45717">
    <property type="entry name" value="OS12G0527900 PROTEIN"/>
    <property type="match status" value="1"/>
</dbReference>
<proteinExistence type="inferred from homology"/>
<dbReference type="PROSITE" id="PS51375">
    <property type="entry name" value="PPR"/>
    <property type="match status" value="2"/>
</dbReference>
<dbReference type="NCBIfam" id="TIGR00756">
    <property type="entry name" value="PPR"/>
    <property type="match status" value="3"/>
</dbReference>
<evidence type="ECO:0000256" key="1">
    <source>
        <dbReference type="ARBA" id="ARBA00007626"/>
    </source>
</evidence>
<comment type="caution">
    <text evidence="5">The sequence shown here is derived from an EMBL/GenBank/DDBJ whole genome shotgun (WGS) entry which is preliminary data.</text>
</comment>
<accession>A0ABR0WVL5</accession>
<keyword evidence="6" id="KW-1185">Reference proteome</keyword>
<dbReference type="EMBL" id="JABTTQ020000007">
    <property type="protein sequence ID" value="KAK6151341.1"/>
    <property type="molecule type" value="Genomic_DNA"/>
</dbReference>
<organism evidence="5 6">
    <name type="scientific">Rehmannia glutinosa</name>
    <name type="common">Chinese foxglove</name>
    <dbReference type="NCBI Taxonomy" id="99300"/>
    <lineage>
        <taxon>Eukaryota</taxon>
        <taxon>Viridiplantae</taxon>
        <taxon>Streptophyta</taxon>
        <taxon>Embryophyta</taxon>
        <taxon>Tracheophyta</taxon>
        <taxon>Spermatophyta</taxon>
        <taxon>Magnoliopsida</taxon>
        <taxon>eudicotyledons</taxon>
        <taxon>Gunneridae</taxon>
        <taxon>Pentapetalae</taxon>
        <taxon>asterids</taxon>
        <taxon>lamiids</taxon>
        <taxon>Lamiales</taxon>
        <taxon>Orobanchaceae</taxon>
        <taxon>Rehmannieae</taxon>
        <taxon>Rehmannia</taxon>
    </lineage>
</organism>
<evidence type="ECO:0008006" key="7">
    <source>
        <dbReference type="Google" id="ProtNLM"/>
    </source>
</evidence>
<feature type="region of interest" description="Disordered" evidence="4">
    <location>
        <begin position="96"/>
        <end position="129"/>
    </location>
</feature>
<evidence type="ECO:0000256" key="2">
    <source>
        <dbReference type="ARBA" id="ARBA00022737"/>
    </source>
</evidence>
<evidence type="ECO:0000313" key="5">
    <source>
        <dbReference type="EMBL" id="KAK6151341.1"/>
    </source>
</evidence>
<dbReference type="Pfam" id="PF13812">
    <property type="entry name" value="PPR_3"/>
    <property type="match status" value="1"/>
</dbReference>
<protein>
    <recommendedName>
        <fullName evidence="7">Pentatricopeptide repeat-containing protein</fullName>
    </recommendedName>
</protein>
<comment type="similarity">
    <text evidence="1">Belongs to the PPR family. P subfamily.</text>
</comment>
<evidence type="ECO:0000256" key="3">
    <source>
        <dbReference type="PROSITE-ProRule" id="PRU00708"/>
    </source>
</evidence>
<feature type="compositionally biased region" description="Acidic residues" evidence="4">
    <location>
        <begin position="112"/>
        <end position="126"/>
    </location>
</feature>